<dbReference type="InterPro" id="IPR007696">
    <property type="entry name" value="DNA_mismatch_repair_MutS_core"/>
</dbReference>
<dbReference type="InterPro" id="IPR036187">
    <property type="entry name" value="DNA_mismatch_repair_MutS_sf"/>
</dbReference>
<dbReference type="Gene3D" id="3.40.50.300">
    <property type="entry name" value="P-loop containing nucleotide triphosphate hydrolases"/>
    <property type="match status" value="1"/>
</dbReference>
<feature type="domain" description="DNA mismatch repair protein MutS core" evidence="6">
    <location>
        <begin position="290"/>
        <end position="595"/>
    </location>
</feature>
<name>D4D492_TRIVH</name>
<dbReference type="SMART" id="SM00533">
    <property type="entry name" value="MUTSd"/>
    <property type="match status" value="1"/>
</dbReference>
<dbReference type="InterPro" id="IPR000432">
    <property type="entry name" value="DNA_mismatch_repair_MutS_C"/>
</dbReference>
<comment type="similarity">
    <text evidence="1">Belongs to the DNA mismatch repair MutS family.</text>
</comment>
<dbReference type="GO" id="GO:0005524">
    <property type="term" value="F:ATP binding"/>
    <property type="evidence" value="ECO:0007669"/>
    <property type="project" value="UniProtKB-KW"/>
</dbReference>
<feature type="region of interest" description="Disordered" evidence="5">
    <location>
        <begin position="588"/>
        <end position="612"/>
    </location>
</feature>
<dbReference type="SUPFAM" id="SSF52540">
    <property type="entry name" value="P-loop containing nucleoside triphosphate hydrolases"/>
    <property type="match status" value="1"/>
</dbReference>
<evidence type="ECO:0000256" key="2">
    <source>
        <dbReference type="ARBA" id="ARBA00022741"/>
    </source>
</evidence>
<proteinExistence type="inferred from homology"/>
<organism evidence="7 8">
    <name type="scientific">Trichophyton verrucosum (strain HKI 0517)</name>
    <dbReference type="NCBI Taxonomy" id="663202"/>
    <lineage>
        <taxon>Eukaryota</taxon>
        <taxon>Fungi</taxon>
        <taxon>Dikarya</taxon>
        <taxon>Ascomycota</taxon>
        <taxon>Pezizomycotina</taxon>
        <taxon>Eurotiomycetes</taxon>
        <taxon>Eurotiomycetidae</taxon>
        <taxon>Onygenales</taxon>
        <taxon>Arthrodermataceae</taxon>
        <taxon>Trichophyton</taxon>
    </lineage>
</organism>
<gene>
    <name evidence="7" type="ORF">TRV_01907</name>
</gene>
<dbReference type="HOGENOM" id="CLU_002472_8_0_1"/>
<dbReference type="InterPro" id="IPR045076">
    <property type="entry name" value="MutS"/>
</dbReference>
<keyword evidence="8" id="KW-1185">Reference proteome</keyword>
<feature type="region of interest" description="Disordered" evidence="5">
    <location>
        <begin position="16"/>
        <end position="84"/>
    </location>
</feature>
<dbReference type="GO" id="GO:0005634">
    <property type="term" value="C:nucleus"/>
    <property type="evidence" value="ECO:0007669"/>
    <property type="project" value="TreeGrafter"/>
</dbReference>
<dbReference type="Gene3D" id="1.10.1420.10">
    <property type="match status" value="1"/>
</dbReference>
<dbReference type="EMBL" id="ACYE01000100">
    <property type="protein sequence ID" value="EFE43347.1"/>
    <property type="molecule type" value="Genomic_DNA"/>
</dbReference>
<dbReference type="RefSeq" id="XP_003023965.1">
    <property type="nucleotide sequence ID" value="XM_003023919.1"/>
</dbReference>
<dbReference type="OrthoDB" id="29596at2759"/>
<reference evidence="8" key="1">
    <citation type="journal article" date="2011" name="Genome Biol.">
        <title>Comparative and functional genomics provide insights into the pathogenicity of dermatophytic fungi.</title>
        <authorList>
            <person name="Burmester A."/>
            <person name="Shelest E."/>
            <person name="Gloeckner G."/>
            <person name="Heddergott C."/>
            <person name="Schindler S."/>
            <person name="Staib P."/>
            <person name="Heidel A."/>
            <person name="Felder M."/>
            <person name="Petzold A."/>
            <person name="Szafranski K."/>
            <person name="Feuermann M."/>
            <person name="Pedruzzi I."/>
            <person name="Priebe S."/>
            <person name="Groth M."/>
            <person name="Winkler R."/>
            <person name="Li W."/>
            <person name="Kniemeyer O."/>
            <person name="Schroeckh V."/>
            <person name="Hertweck C."/>
            <person name="Hube B."/>
            <person name="White T.C."/>
            <person name="Platzer M."/>
            <person name="Guthke R."/>
            <person name="Heitman J."/>
            <person name="Woestemeyer J."/>
            <person name="Zipfel P.F."/>
            <person name="Monod M."/>
            <person name="Brakhage A.A."/>
        </authorList>
    </citation>
    <scope>NUCLEOTIDE SEQUENCE [LARGE SCALE GENOMIC DNA]</scope>
    <source>
        <strain evidence="8">HKI 0517</strain>
    </source>
</reference>
<dbReference type="GO" id="GO:0051026">
    <property type="term" value="P:chiasma assembly"/>
    <property type="evidence" value="ECO:0007669"/>
    <property type="project" value="TreeGrafter"/>
</dbReference>
<evidence type="ECO:0000256" key="5">
    <source>
        <dbReference type="SAM" id="MobiDB-lite"/>
    </source>
</evidence>
<keyword evidence="3" id="KW-0067">ATP-binding</keyword>
<evidence type="ECO:0000256" key="4">
    <source>
        <dbReference type="ARBA" id="ARBA00023125"/>
    </source>
</evidence>
<feature type="compositionally biased region" description="Polar residues" evidence="5">
    <location>
        <begin position="30"/>
        <end position="77"/>
    </location>
</feature>
<evidence type="ECO:0000256" key="1">
    <source>
        <dbReference type="ARBA" id="ARBA00006271"/>
    </source>
</evidence>
<accession>D4D492</accession>
<dbReference type="GO" id="GO:0030983">
    <property type="term" value="F:mismatched DNA binding"/>
    <property type="evidence" value="ECO:0007669"/>
    <property type="project" value="InterPro"/>
</dbReference>
<sequence>MARSFQARQRRYPFAKGRGRGYFTRRSRGNRTSSQDTHYISSRPSYSRATSVATSRNLQNENENLPSNALPHSQATTQEERLDDDDEELCRVVMAVDMKDRGTIGCSYYSAQEEKIYVMEDIVYGGHDVIDILKLEIEPTVLLLSLRADQGLEDPTNAGSTSHATSDADSHLQLPYLLDVRPTQEFGFENAKMKLAAFKFNSESNETFKFLIPGTGFSHDGNVTGENIDFTEQQGDLLNIGGVIDMENRLSVGCAGAILTDTLSSLQILQSESHPNAFNQGPGKTSSGSKEGLSIYGLFHHFARTPQGKRLLKQVFLRPSTDPTVIGQRHEFLSVFLRSENDPSLGQLVKSLKNIKNMRPVMVHLRKGISTGSAKFRGFKGVVWSSLLDFAFHAIDVNQALKEVTGVQALDVCMKVDLSLSVEEHRTVVRPGIDQELDNLKEIYSGMDSLLNQVAINIATSLPESITKEINVVYFPQLGFNIAMPFDDRGIPMYGPNDEDWTQVFNTENRAYFKDSRMREMDVKLGDIYGLICEKEIEIVYKLAQDILTYEKMLVEASDICGEIDSHMLHEATVSSFVPNDTFIVGGKGPMEDTPNDLPPNTGPHPAGDTAQGPSMLLLTGPNFSGKSVYLSQVAIIVYMAHIGRLIPILSYYPSKV</sequence>
<dbReference type="KEGG" id="tve:TRV_01907"/>
<feature type="compositionally biased region" description="Basic residues" evidence="5">
    <location>
        <begin position="16"/>
        <end position="29"/>
    </location>
</feature>
<comment type="caution">
    <text evidence="7">The sequence shown here is derived from an EMBL/GenBank/DDBJ whole genome shotgun (WGS) entry which is preliminary data.</text>
</comment>
<dbReference type="GO" id="GO:0006298">
    <property type="term" value="P:mismatch repair"/>
    <property type="evidence" value="ECO:0007669"/>
    <property type="project" value="InterPro"/>
</dbReference>
<dbReference type="SUPFAM" id="SSF48334">
    <property type="entry name" value="DNA repair protein MutS, domain III"/>
    <property type="match status" value="1"/>
</dbReference>
<dbReference type="InterPro" id="IPR027417">
    <property type="entry name" value="P-loop_NTPase"/>
</dbReference>
<evidence type="ECO:0000259" key="6">
    <source>
        <dbReference type="SMART" id="SM00533"/>
    </source>
</evidence>
<dbReference type="AlphaFoldDB" id="D4D492"/>
<dbReference type="PANTHER" id="PTHR11361">
    <property type="entry name" value="DNA MISMATCH REPAIR PROTEIN MUTS FAMILY MEMBER"/>
    <property type="match status" value="1"/>
</dbReference>
<dbReference type="Pfam" id="PF00488">
    <property type="entry name" value="MutS_V"/>
    <property type="match status" value="1"/>
</dbReference>
<dbReference type="GeneID" id="9582658"/>
<keyword evidence="4" id="KW-0238">DNA-binding</keyword>
<dbReference type="PANTHER" id="PTHR11361:SF20">
    <property type="entry name" value="MUTS PROTEIN HOMOLOG 5"/>
    <property type="match status" value="1"/>
</dbReference>
<dbReference type="GO" id="GO:0140664">
    <property type="term" value="F:ATP-dependent DNA damage sensor activity"/>
    <property type="evidence" value="ECO:0007669"/>
    <property type="project" value="InterPro"/>
</dbReference>
<evidence type="ECO:0000256" key="3">
    <source>
        <dbReference type="ARBA" id="ARBA00022840"/>
    </source>
</evidence>
<dbReference type="Proteomes" id="UP000008383">
    <property type="component" value="Unassembled WGS sequence"/>
</dbReference>
<dbReference type="Pfam" id="PF05192">
    <property type="entry name" value="MutS_III"/>
    <property type="match status" value="1"/>
</dbReference>
<evidence type="ECO:0000313" key="7">
    <source>
        <dbReference type="EMBL" id="EFE43347.1"/>
    </source>
</evidence>
<keyword evidence="2" id="KW-0547">Nucleotide-binding</keyword>
<evidence type="ECO:0000313" key="8">
    <source>
        <dbReference type="Proteomes" id="UP000008383"/>
    </source>
</evidence>
<protein>
    <submittedName>
        <fullName evidence="7">DNA mismatch repair protein Msh5, putative</fullName>
    </submittedName>
</protein>